<dbReference type="PANTHER" id="PTHR47942:SF82">
    <property type="entry name" value="PENTACOTRIPEPTIDE-REPEAT REGION OF PRORP DOMAIN-CONTAINING PROTEIN"/>
    <property type="match status" value="1"/>
</dbReference>
<dbReference type="Gene3D" id="1.25.40.10">
    <property type="entry name" value="Tetratricopeptide repeat domain"/>
    <property type="match status" value="1"/>
</dbReference>
<dbReference type="InterPro" id="IPR002885">
    <property type="entry name" value="PPR_rpt"/>
</dbReference>
<feature type="repeat" description="PPR" evidence="2">
    <location>
        <begin position="210"/>
        <end position="244"/>
    </location>
</feature>
<feature type="region of interest" description="Disordered" evidence="3">
    <location>
        <begin position="399"/>
        <end position="427"/>
    </location>
</feature>
<sequence>MTELEEWDSVISPRLLTMIIGQIGTSLRTAGLEELDQVLDQLLTYEANEQSRRKAADHRGSFAQSSTPTVPTNALHELRTAILSPVVQSALRKRPGKQPECDFPDLATYNTILHIITGTVHRSKVTAAGSSKYEQKFDEDEADDDVVTKFAEQQLDSQAAQLEASLTSKLRRFHLDVDAAPLHLDAFERADRLFHTVLDRMQRKSRIEPDAVTFNIMITMYCLLDRWSEVHRVIRSANDTGALSIDSINNVLSHWLARGPTSKSRQRNGHDVPADAADSALEVYRQLRQNLVRVELASQDASIAYGRMQRDRPEHSADSQDQLGPLAWPDRNEAARSSRSQTSLDMHENGAVEAVLGLSGLPAHITPDEITHALMINSLTREGRFADALGVFKDLVSTPRRQSTAGSKTDRTRQRRNSSQDKQEKSMQATVPMFISFFRGFARYGRPSAAIDFDPNSPESTSWGPVSKPDAAFLDEGEVEEAPQPLQEEKHAQQLELWTIDTFQPIFDAFLGLEPEMQRAIPGSQTAQVLDARRELLDRRVSTPFGWLTSTEKRQLDAIRRGPVPKELFWILTAIRRVSNDHAEWSLAMWQKVVDKFSSESRPSPSHLGWTGFRLDSRLHRVLAHLQGNISRDEPADKLQEE</sequence>
<feature type="compositionally biased region" description="Basic and acidic residues" evidence="3">
    <location>
        <begin position="308"/>
        <end position="318"/>
    </location>
</feature>
<name>V5EZG2_KALBG</name>
<accession>V5EZG2</accession>
<evidence type="ECO:0000313" key="5">
    <source>
        <dbReference type="Proteomes" id="UP000019377"/>
    </source>
</evidence>
<dbReference type="Pfam" id="PF01535">
    <property type="entry name" value="PPR"/>
    <property type="match status" value="2"/>
</dbReference>
<dbReference type="Proteomes" id="UP000019377">
    <property type="component" value="Unassembled WGS sequence"/>
</dbReference>
<feature type="region of interest" description="Disordered" evidence="3">
    <location>
        <begin position="308"/>
        <end position="345"/>
    </location>
</feature>
<dbReference type="GeneID" id="27418119"/>
<dbReference type="AlphaFoldDB" id="V5EZG2"/>
<evidence type="ECO:0000313" key="4">
    <source>
        <dbReference type="EMBL" id="EST08254.1"/>
    </source>
</evidence>
<dbReference type="OrthoDB" id="1908178at2759"/>
<dbReference type="EMBL" id="KI545860">
    <property type="protein sequence ID" value="EST08254.1"/>
    <property type="molecule type" value="Genomic_DNA"/>
</dbReference>
<evidence type="ECO:0000256" key="2">
    <source>
        <dbReference type="PROSITE-ProRule" id="PRU00708"/>
    </source>
</evidence>
<protein>
    <submittedName>
        <fullName evidence="4">Uncharacterized protein</fullName>
    </submittedName>
</protein>
<feature type="compositionally biased region" description="Basic and acidic residues" evidence="3">
    <location>
        <begin position="408"/>
        <end position="425"/>
    </location>
</feature>
<dbReference type="STRING" id="1365824.V5EZG2"/>
<dbReference type="HOGENOM" id="CLU_013395_0_0_1"/>
<dbReference type="eggNOG" id="ENOG502SGTE">
    <property type="taxonomic scope" value="Eukaryota"/>
</dbReference>
<dbReference type="OMA" id="HALMINS"/>
<dbReference type="PANTHER" id="PTHR47942">
    <property type="entry name" value="TETRATRICOPEPTIDE REPEAT (TPR)-LIKE SUPERFAMILY PROTEIN-RELATED"/>
    <property type="match status" value="1"/>
</dbReference>
<keyword evidence="5" id="KW-1185">Reference proteome</keyword>
<organism evidence="4 5">
    <name type="scientific">Kalmanozyma brasiliensis (strain GHG001)</name>
    <name type="common">Yeast</name>
    <name type="synonym">Pseudozyma brasiliensis</name>
    <dbReference type="NCBI Taxonomy" id="1365824"/>
    <lineage>
        <taxon>Eukaryota</taxon>
        <taxon>Fungi</taxon>
        <taxon>Dikarya</taxon>
        <taxon>Basidiomycota</taxon>
        <taxon>Ustilaginomycotina</taxon>
        <taxon>Ustilaginomycetes</taxon>
        <taxon>Ustilaginales</taxon>
        <taxon>Ustilaginaceae</taxon>
        <taxon>Kalmanozyma</taxon>
    </lineage>
</organism>
<dbReference type="InterPro" id="IPR011990">
    <property type="entry name" value="TPR-like_helical_dom_sf"/>
</dbReference>
<dbReference type="InterPro" id="IPR051222">
    <property type="entry name" value="PPR/CCM1_RNA-binding"/>
</dbReference>
<keyword evidence="1" id="KW-0677">Repeat</keyword>
<dbReference type="NCBIfam" id="TIGR00756">
    <property type="entry name" value="PPR"/>
    <property type="match status" value="1"/>
</dbReference>
<evidence type="ECO:0000256" key="1">
    <source>
        <dbReference type="ARBA" id="ARBA00022737"/>
    </source>
</evidence>
<proteinExistence type="predicted"/>
<gene>
    <name evidence="4" type="ORF">PSEUBRA_SCAF18g04801</name>
</gene>
<reference evidence="5" key="1">
    <citation type="journal article" date="2013" name="Genome Announc.">
        <title>Draft genome sequence of Pseudozyma brasiliensis sp. nov. strain GHG001, a high producer of endo-1,4-xylanase isolated from an insect pest of sugarcane.</title>
        <authorList>
            <person name="Oliveira J.V.D.C."/>
            <person name="dos Santos R.A.C."/>
            <person name="Borges T.A."/>
            <person name="Riano-Pachon D.M."/>
            <person name="Goldman G.H."/>
        </authorList>
    </citation>
    <scope>NUCLEOTIDE SEQUENCE [LARGE SCALE GENOMIC DNA]</scope>
    <source>
        <strain evidence="5">GHG001</strain>
    </source>
</reference>
<evidence type="ECO:0000256" key="3">
    <source>
        <dbReference type="SAM" id="MobiDB-lite"/>
    </source>
</evidence>
<feature type="region of interest" description="Disordered" evidence="3">
    <location>
        <begin position="450"/>
        <end position="469"/>
    </location>
</feature>
<dbReference type="PROSITE" id="PS51375">
    <property type="entry name" value="PPR"/>
    <property type="match status" value="1"/>
</dbReference>